<dbReference type="SMART" id="SM00479">
    <property type="entry name" value="EXOIII"/>
    <property type="match status" value="1"/>
</dbReference>
<dbReference type="PANTHER" id="PTHR12801:SF45">
    <property type="entry name" value="RNA EXONUCLEASE 4"/>
    <property type="match status" value="1"/>
</dbReference>
<evidence type="ECO:0000259" key="10">
    <source>
        <dbReference type="SMART" id="SM00479"/>
    </source>
</evidence>
<evidence type="ECO:0000313" key="12">
    <source>
        <dbReference type="Proteomes" id="UP000053424"/>
    </source>
</evidence>
<dbReference type="PANTHER" id="PTHR12801">
    <property type="entry name" value="RNA EXONUCLEASE REXO1 / RECO3 FAMILY MEMBER-RELATED"/>
    <property type="match status" value="1"/>
</dbReference>
<evidence type="ECO:0000256" key="9">
    <source>
        <dbReference type="ARBA" id="ARBA00025599"/>
    </source>
</evidence>
<evidence type="ECO:0000256" key="7">
    <source>
        <dbReference type="ARBA" id="ARBA00022839"/>
    </source>
</evidence>
<dbReference type="Proteomes" id="UP000053424">
    <property type="component" value="Unassembled WGS sequence"/>
</dbReference>
<evidence type="ECO:0000256" key="3">
    <source>
        <dbReference type="ARBA" id="ARBA00016937"/>
    </source>
</evidence>
<keyword evidence="5" id="KW-0540">Nuclease</keyword>
<evidence type="ECO:0000256" key="2">
    <source>
        <dbReference type="ARBA" id="ARBA00010489"/>
    </source>
</evidence>
<dbReference type="OrthoDB" id="8191639at2759"/>
<dbReference type="InterPro" id="IPR036397">
    <property type="entry name" value="RNaseH_sf"/>
</dbReference>
<comment type="function">
    <text evidence="9">Exoribonuclease involved in ribosome biosynthesis. Involved in the processing of ITS1, the internal transcribed spacer localized between the 18S and 5.8S rRNAs.</text>
</comment>
<organism evidence="11 12">
    <name type="scientific">Hebeloma cylindrosporum</name>
    <dbReference type="NCBI Taxonomy" id="76867"/>
    <lineage>
        <taxon>Eukaryota</taxon>
        <taxon>Fungi</taxon>
        <taxon>Dikarya</taxon>
        <taxon>Basidiomycota</taxon>
        <taxon>Agaricomycotina</taxon>
        <taxon>Agaricomycetes</taxon>
        <taxon>Agaricomycetidae</taxon>
        <taxon>Agaricales</taxon>
        <taxon>Agaricineae</taxon>
        <taxon>Hymenogastraceae</taxon>
        <taxon>Hebeloma</taxon>
    </lineage>
</organism>
<dbReference type="GO" id="GO:0005634">
    <property type="term" value="C:nucleus"/>
    <property type="evidence" value="ECO:0007669"/>
    <property type="project" value="UniProtKB-SubCell"/>
</dbReference>
<dbReference type="SUPFAM" id="SSF53098">
    <property type="entry name" value="Ribonuclease H-like"/>
    <property type="match status" value="1"/>
</dbReference>
<evidence type="ECO:0000256" key="8">
    <source>
        <dbReference type="ARBA" id="ARBA00023242"/>
    </source>
</evidence>
<keyword evidence="4" id="KW-0698">rRNA processing</keyword>
<keyword evidence="7" id="KW-0269">Exonuclease</keyword>
<evidence type="ECO:0000256" key="5">
    <source>
        <dbReference type="ARBA" id="ARBA00022722"/>
    </source>
</evidence>
<gene>
    <name evidence="11" type="ORF">M413DRAFT_16251</name>
</gene>
<accession>A0A0C3CWQ9</accession>
<evidence type="ECO:0000313" key="11">
    <source>
        <dbReference type="EMBL" id="KIM48281.1"/>
    </source>
</evidence>
<dbReference type="STRING" id="686832.A0A0C3CWQ9"/>
<evidence type="ECO:0000256" key="4">
    <source>
        <dbReference type="ARBA" id="ARBA00022552"/>
    </source>
</evidence>
<protein>
    <recommendedName>
        <fullName evidence="3">RNA exonuclease 4</fullName>
    </recommendedName>
</protein>
<dbReference type="AlphaFoldDB" id="A0A0C3CWQ9"/>
<comment type="subcellular location">
    <subcellularLocation>
        <location evidence="1">Nucleus</location>
    </subcellularLocation>
</comment>
<dbReference type="GO" id="GO:0006364">
    <property type="term" value="P:rRNA processing"/>
    <property type="evidence" value="ECO:0007669"/>
    <property type="project" value="UniProtKB-KW"/>
</dbReference>
<name>A0A0C3CWQ9_HEBCY</name>
<dbReference type="HOGENOM" id="CLU_022453_3_0_1"/>
<sequence>MAPPELLLAINCTNVGVGPGGTTNLLAKVSIVNYRGDSVYDSFVIPTTTVTDYRTATTGITAAHLTSANSRSFTEVQNTVANHLRNRIIVGYCLWNDLAVLGLPHPAVNTRDVALYLPFRNSLNSGNHVPGLQTLAQRFLVRNCQQGHIEPTENARVCMDLYRWVPQWEASVARGNWACALPPSTFSRCYL</sequence>
<keyword evidence="6" id="KW-0378">Hydrolase</keyword>
<reference evidence="11 12" key="1">
    <citation type="submission" date="2014-04" db="EMBL/GenBank/DDBJ databases">
        <authorList>
            <consortium name="DOE Joint Genome Institute"/>
            <person name="Kuo A."/>
            <person name="Gay G."/>
            <person name="Dore J."/>
            <person name="Kohler A."/>
            <person name="Nagy L.G."/>
            <person name="Floudas D."/>
            <person name="Copeland A."/>
            <person name="Barry K.W."/>
            <person name="Cichocki N."/>
            <person name="Veneault-Fourrey C."/>
            <person name="LaButti K."/>
            <person name="Lindquist E.A."/>
            <person name="Lipzen A."/>
            <person name="Lundell T."/>
            <person name="Morin E."/>
            <person name="Murat C."/>
            <person name="Sun H."/>
            <person name="Tunlid A."/>
            <person name="Henrissat B."/>
            <person name="Grigoriev I.V."/>
            <person name="Hibbett D.S."/>
            <person name="Martin F."/>
            <person name="Nordberg H.P."/>
            <person name="Cantor M.N."/>
            <person name="Hua S.X."/>
        </authorList>
    </citation>
    <scope>NUCLEOTIDE SEQUENCE [LARGE SCALE GENOMIC DNA]</scope>
    <source>
        <strain evidence="12">h7</strain>
    </source>
</reference>
<dbReference type="GO" id="GO:0003676">
    <property type="term" value="F:nucleic acid binding"/>
    <property type="evidence" value="ECO:0007669"/>
    <property type="project" value="InterPro"/>
</dbReference>
<keyword evidence="8" id="KW-0539">Nucleus</keyword>
<evidence type="ECO:0000256" key="6">
    <source>
        <dbReference type="ARBA" id="ARBA00022801"/>
    </source>
</evidence>
<dbReference type="InterPro" id="IPR047021">
    <property type="entry name" value="REXO1/3/4-like"/>
</dbReference>
<dbReference type="CDD" id="cd06144">
    <property type="entry name" value="REX4_like"/>
    <property type="match status" value="1"/>
</dbReference>
<evidence type="ECO:0000256" key="1">
    <source>
        <dbReference type="ARBA" id="ARBA00004123"/>
    </source>
</evidence>
<dbReference type="InterPro" id="IPR012337">
    <property type="entry name" value="RNaseH-like_sf"/>
</dbReference>
<dbReference type="Gene3D" id="3.30.420.10">
    <property type="entry name" value="Ribonuclease H-like superfamily/Ribonuclease H"/>
    <property type="match status" value="1"/>
</dbReference>
<dbReference type="GO" id="GO:0008408">
    <property type="term" value="F:3'-5' exonuclease activity"/>
    <property type="evidence" value="ECO:0007669"/>
    <property type="project" value="InterPro"/>
</dbReference>
<keyword evidence="12" id="KW-1185">Reference proteome</keyword>
<feature type="domain" description="Exonuclease" evidence="10">
    <location>
        <begin position="6"/>
        <end position="170"/>
    </location>
</feature>
<reference evidence="12" key="2">
    <citation type="submission" date="2015-01" db="EMBL/GenBank/DDBJ databases">
        <title>Evolutionary Origins and Diversification of the Mycorrhizal Mutualists.</title>
        <authorList>
            <consortium name="DOE Joint Genome Institute"/>
            <consortium name="Mycorrhizal Genomics Consortium"/>
            <person name="Kohler A."/>
            <person name="Kuo A."/>
            <person name="Nagy L.G."/>
            <person name="Floudas D."/>
            <person name="Copeland A."/>
            <person name="Barry K.W."/>
            <person name="Cichocki N."/>
            <person name="Veneault-Fourrey C."/>
            <person name="LaButti K."/>
            <person name="Lindquist E.A."/>
            <person name="Lipzen A."/>
            <person name="Lundell T."/>
            <person name="Morin E."/>
            <person name="Murat C."/>
            <person name="Riley R."/>
            <person name="Ohm R."/>
            <person name="Sun H."/>
            <person name="Tunlid A."/>
            <person name="Henrissat B."/>
            <person name="Grigoriev I.V."/>
            <person name="Hibbett D.S."/>
            <person name="Martin F."/>
        </authorList>
    </citation>
    <scope>NUCLEOTIDE SEQUENCE [LARGE SCALE GENOMIC DNA]</scope>
    <source>
        <strain evidence="12">h7</strain>
    </source>
</reference>
<dbReference type="InterPro" id="IPR013520">
    <property type="entry name" value="Ribonucl_H"/>
</dbReference>
<dbReference type="EMBL" id="KN831769">
    <property type="protein sequence ID" value="KIM48281.1"/>
    <property type="molecule type" value="Genomic_DNA"/>
</dbReference>
<dbReference type="InterPro" id="IPR037431">
    <property type="entry name" value="REX4_DEDDh_dom"/>
</dbReference>
<dbReference type="Pfam" id="PF00929">
    <property type="entry name" value="RNase_T"/>
    <property type="match status" value="1"/>
</dbReference>
<comment type="similarity">
    <text evidence="2">Belongs to the REXO4 family.</text>
</comment>
<proteinExistence type="inferred from homology"/>